<sequence>MAVNMIQQHYAKLDLSSPQSSNQEDPSKVTRLAEVKKGADYTKMVNTLAEEQWRGTSVIPRIVETEDVSPSKKVPSSFRYDEPQLLQTSTPIKPIIPPTRATPLFSQDFSDRSTIGTISREIRNVTSSRSSLRSYSELLNEHTEVMNKIHRQRVNVNNNNNRNKNYNSNNDLIIRRQHLLPDIAERDPKTSIDLEELYFNPWGSRNLGMDSKLAPDEPRARAYNHHVPSSRVAMNKHKRDLRTETDFRSRNGLVRVVKPPKPLPPISSFQYPQTGLLDDPENIGREKTYVTLKRIDRILNPQQMYTTGELNSSEIEILGSGSSSPVSNMDKAKEALQPKHATYLNHAGGVTVVHTYPMTTKRNKMRPINTAPHQKKQPYPKTRSMSPLLKTLESEKITSYEKCSKWVDKCSEWY</sequence>
<proteinExistence type="predicted"/>
<dbReference type="HOGENOM" id="CLU_664462_0_0_1"/>
<gene>
    <name evidence="2" type="ORF">LOTGIDRAFT_171572</name>
</gene>
<evidence type="ECO:0000313" key="3">
    <source>
        <dbReference type="Proteomes" id="UP000030746"/>
    </source>
</evidence>
<accession>V4B044</accession>
<name>V4B044_LOTGI</name>
<dbReference type="OMA" id="CRIWANT"/>
<dbReference type="RefSeq" id="XP_009046011.1">
    <property type="nucleotide sequence ID" value="XM_009047763.1"/>
</dbReference>
<dbReference type="AlphaFoldDB" id="V4B044"/>
<feature type="region of interest" description="Disordered" evidence="1">
    <location>
        <begin position="259"/>
        <end position="280"/>
    </location>
</feature>
<dbReference type="OrthoDB" id="6119969at2759"/>
<dbReference type="Proteomes" id="UP000030746">
    <property type="component" value="Unassembled WGS sequence"/>
</dbReference>
<protein>
    <submittedName>
        <fullName evidence="2">Uncharacterized protein</fullName>
    </submittedName>
</protein>
<evidence type="ECO:0000313" key="2">
    <source>
        <dbReference type="EMBL" id="ESP03338.1"/>
    </source>
</evidence>
<keyword evidence="3" id="KW-1185">Reference proteome</keyword>
<organism evidence="2 3">
    <name type="scientific">Lottia gigantea</name>
    <name type="common">Giant owl limpet</name>
    <dbReference type="NCBI Taxonomy" id="225164"/>
    <lineage>
        <taxon>Eukaryota</taxon>
        <taxon>Metazoa</taxon>
        <taxon>Spiralia</taxon>
        <taxon>Lophotrochozoa</taxon>
        <taxon>Mollusca</taxon>
        <taxon>Gastropoda</taxon>
        <taxon>Patellogastropoda</taxon>
        <taxon>Lottioidea</taxon>
        <taxon>Lottiidae</taxon>
        <taxon>Lottia</taxon>
    </lineage>
</organism>
<dbReference type="GeneID" id="20241818"/>
<dbReference type="KEGG" id="lgi:LOTGIDRAFT_171572"/>
<dbReference type="EMBL" id="KB200049">
    <property type="protein sequence ID" value="ESP03338.1"/>
    <property type="molecule type" value="Genomic_DNA"/>
</dbReference>
<dbReference type="CTD" id="20241818"/>
<evidence type="ECO:0000256" key="1">
    <source>
        <dbReference type="SAM" id="MobiDB-lite"/>
    </source>
</evidence>
<reference evidence="2 3" key="1">
    <citation type="journal article" date="2013" name="Nature">
        <title>Insights into bilaterian evolution from three spiralian genomes.</title>
        <authorList>
            <person name="Simakov O."/>
            <person name="Marletaz F."/>
            <person name="Cho S.J."/>
            <person name="Edsinger-Gonzales E."/>
            <person name="Havlak P."/>
            <person name="Hellsten U."/>
            <person name="Kuo D.H."/>
            <person name="Larsson T."/>
            <person name="Lv J."/>
            <person name="Arendt D."/>
            <person name="Savage R."/>
            <person name="Osoegawa K."/>
            <person name="de Jong P."/>
            <person name="Grimwood J."/>
            <person name="Chapman J.A."/>
            <person name="Shapiro H."/>
            <person name="Aerts A."/>
            <person name="Otillar R.P."/>
            <person name="Terry A.Y."/>
            <person name="Boore J.L."/>
            <person name="Grigoriev I.V."/>
            <person name="Lindberg D.R."/>
            <person name="Seaver E.C."/>
            <person name="Weisblat D.A."/>
            <person name="Putnam N.H."/>
            <person name="Rokhsar D.S."/>
        </authorList>
    </citation>
    <scope>NUCLEOTIDE SEQUENCE [LARGE SCALE GENOMIC DNA]</scope>
</reference>